<evidence type="ECO:0000313" key="6">
    <source>
        <dbReference type="EMBL" id="MQS44072.1"/>
    </source>
</evidence>
<dbReference type="GO" id="GO:0006351">
    <property type="term" value="P:DNA-templated transcription"/>
    <property type="evidence" value="ECO:0007669"/>
    <property type="project" value="UniProtKB-UniRule"/>
</dbReference>
<dbReference type="InterPro" id="IPR009907">
    <property type="entry name" value="RpoY"/>
</dbReference>
<dbReference type="GO" id="GO:0000428">
    <property type="term" value="C:DNA-directed RNA polymerase complex"/>
    <property type="evidence" value="ECO:0007669"/>
    <property type="project" value="UniProtKB-KW"/>
</dbReference>
<evidence type="ECO:0000313" key="8">
    <source>
        <dbReference type="Proteomes" id="UP000380386"/>
    </source>
</evidence>
<keyword evidence="2 5" id="KW-0808">Transferase</keyword>
<dbReference type="GO" id="GO:0003677">
    <property type="term" value="F:DNA binding"/>
    <property type="evidence" value="ECO:0007669"/>
    <property type="project" value="UniProtKB-UniRule"/>
</dbReference>
<name>A0A5P0ZGV3_9LACO</name>
<keyword evidence="9" id="KW-1185">Reference proteome</keyword>
<keyword evidence="3 5" id="KW-0548">Nucleotidyltransferase</keyword>
<accession>A0A5P0ZGV3</accession>
<keyword evidence="4 5" id="KW-0804">Transcription</keyword>
<comment type="similarity">
    <text evidence="5">Belongs to the RNA polymerase subunit epsilon family.</text>
</comment>
<dbReference type="Pfam" id="PF07288">
    <property type="entry name" value="RpoY"/>
    <property type="match status" value="1"/>
</dbReference>
<evidence type="ECO:0000256" key="3">
    <source>
        <dbReference type="ARBA" id="ARBA00022695"/>
    </source>
</evidence>
<reference evidence="8 9" key="1">
    <citation type="journal article" date="2019" name="Syst. Appl. Microbiol.">
        <title>Polyphasic characterization of two novel Lactobacillus spp. isolated from blown salami packages: Description of Lactobacillus halodurans sp. nov. and Lactobacillus salsicarnum sp. nov.</title>
        <authorList>
            <person name="Schuster J.A."/>
            <person name="Klingl A."/>
            <person name="Vogel R.F."/>
            <person name="Ehrmann M.A."/>
        </authorList>
    </citation>
    <scope>NUCLEOTIDE SEQUENCE [LARGE SCALE GENOMIC DNA]</scope>
    <source>
        <strain evidence="6 9">TMW 1.2098</strain>
        <strain evidence="7 8">TMW 1.2118</strain>
    </source>
</reference>
<evidence type="ECO:0000256" key="2">
    <source>
        <dbReference type="ARBA" id="ARBA00022679"/>
    </source>
</evidence>
<evidence type="ECO:0000313" key="9">
    <source>
        <dbReference type="Proteomes" id="UP000436655"/>
    </source>
</evidence>
<dbReference type="RefSeq" id="WP_125702581.1">
    <property type="nucleotide sequence ID" value="NZ_JBHTOO010000003.1"/>
</dbReference>
<proteinExistence type="inferred from homology"/>
<gene>
    <name evidence="5" type="primary">rpoY</name>
    <name evidence="7" type="ORF">FHL02_04515</name>
    <name evidence="6" type="ORF">FHL03_01085</name>
</gene>
<comment type="catalytic activity">
    <reaction evidence="5">
        <text>RNA(n) + a ribonucleoside 5'-triphosphate = RNA(n+1) + diphosphate</text>
        <dbReference type="Rhea" id="RHEA:21248"/>
        <dbReference type="Rhea" id="RHEA-COMP:14527"/>
        <dbReference type="Rhea" id="RHEA-COMP:17342"/>
        <dbReference type="ChEBI" id="CHEBI:33019"/>
        <dbReference type="ChEBI" id="CHEBI:61557"/>
        <dbReference type="ChEBI" id="CHEBI:140395"/>
        <dbReference type="EC" id="2.7.7.6"/>
    </reaction>
</comment>
<dbReference type="NCBIfam" id="NF010188">
    <property type="entry name" value="PRK13667.1"/>
    <property type="match status" value="1"/>
</dbReference>
<dbReference type="EMBL" id="VDFM01000003">
    <property type="protein sequence ID" value="MQS52281.1"/>
    <property type="molecule type" value="Genomic_DNA"/>
</dbReference>
<comment type="subunit">
    <text evidence="5">RNAP is composed of a core of 2 alpha, a beta and a beta' subunit. The core is associated with a delta subunit, and at least one of epsilon or omega. When a sigma factor is associated with the core the holoenzyme is formed, which can initiate transcription.</text>
</comment>
<comment type="caution">
    <text evidence="7">The sequence shown here is derived from an EMBL/GenBank/DDBJ whole genome shotgun (WGS) entry which is preliminary data.</text>
</comment>
<dbReference type="AlphaFoldDB" id="A0A5P0ZGV3"/>
<protein>
    <recommendedName>
        <fullName evidence="5">DNA-directed RNA polymerase subunit epsilon</fullName>
        <shortName evidence="5">RNAP epsilon subunit</shortName>
        <ecNumber evidence="5">2.7.7.6</ecNumber>
    </recommendedName>
    <alternativeName>
        <fullName evidence="5">RNA polymerase epsilon subunit</fullName>
    </alternativeName>
    <alternativeName>
        <fullName evidence="5">Transcriptase subunit epsilon</fullName>
    </alternativeName>
</protein>
<dbReference type="Proteomes" id="UP000380386">
    <property type="component" value="Unassembled WGS sequence"/>
</dbReference>
<comment type="function">
    <text evidence="5">A non-essential component of RNA polymerase (RNAP).</text>
</comment>
<dbReference type="HAMAP" id="MF_01553">
    <property type="entry name" value="RNApol_bact_RpoY"/>
    <property type="match status" value="1"/>
</dbReference>
<sequence length="70" mass="8597">MIYKVLFQENKQDNPRREYTHSIYIDADTSVDVREQVEKNTNYDIELIQELDEKHLEYEQQNPNFKLTEF</sequence>
<dbReference type="Gene3D" id="3.10.20.730">
    <property type="entry name" value="RNAP, epsilon subunit-like"/>
    <property type="match status" value="1"/>
</dbReference>
<organism evidence="7 8">
    <name type="scientific">Companilactobacillus mishanensis</name>
    <dbReference type="NCBI Taxonomy" id="2486008"/>
    <lineage>
        <taxon>Bacteria</taxon>
        <taxon>Bacillati</taxon>
        <taxon>Bacillota</taxon>
        <taxon>Bacilli</taxon>
        <taxon>Lactobacillales</taxon>
        <taxon>Lactobacillaceae</taxon>
        <taxon>Companilactobacillus</taxon>
    </lineage>
</organism>
<dbReference type="Proteomes" id="UP000436655">
    <property type="component" value="Unassembled WGS sequence"/>
</dbReference>
<evidence type="ECO:0000256" key="4">
    <source>
        <dbReference type="ARBA" id="ARBA00023163"/>
    </source>
</evidence>
<reference evidence="6" key="2">
    <citation type="submission" date="2019-05" db="EMBL/GenBank/DDBJ databases">
        <authorList>
            <person name="Schuster J.A."/>
            <person name="Ehrmann M.A."/>
        </authorList>
    </citation>
    <scope>NUCLEOTIDE SEQUENCE</scope>
    <source>
        <strain evidence="6">TMW 1.2098</strain>
    </source>
</reference>
<evidence type="ECO:0000256" key="1">
    <source>
        <dbReference type="ARBA" id="ARBA00022478"/>
    </source>
</evidence>
<dbReference type="EMBL" id="VDFN01000001">
    <property type="protein sequence ID" value="MQS44072.1"/>
    <property type="molecule type" value="Genomic_DNA"/>
</dbReference>
<evidence type="ECO:0000256" key="5">
    <source>
        <dbReference type="HAMAP-Rule" id="MF_01553"/>
    </source>
</evidence>
<keyword evidence="1 5" id="KW-0240">DNA-directed RNA polymerase</keyword>
<dbReference type="GO" id="GO:0003899">
    <property type="term" value="F:DNA-directed RNA polymerase activity"/>
    <property type="evidence" value="ECO:0007669"/>
    <property type="project" value="UniProtKB-UniRule"/>
</dbReference>
<dbReference type="EC" id="2.7.7.6" evidence="5"/>
<evidence type="ECO:0000313" key="7">
    <source>
        <dbReference type="EMBL" id="MQS52281.1"/>
    </source>
</evidence>